<organism evidence="3 4">
    <name type="scientific">Bipolaris oryzae ATCC 44560</name>
    <dbReference type="NCBI Taxonomy" id="930090"/>
    <lineage>
        <taxon>Eukaryota</taxon>
        <taxon>Fungi</taxon>
        <taxon>Dikarya</taxon>
        <taxon>Ascomycota</taxon>
        <taxon>Pezizomycotina</taxon>
        <taxon>Dothideomycetes</taxon>
        <taxon>Pleosporomycetidae</taxon>
        <taxon>Pleosporales</taxon>
        <taxon>Pleosporineae</taxon>
        <taxon>Pleosporaceae</taxon>
        <taxon>Bipolaris</taxon>
    </lineage>
</organism>
<reference evidence="3 4" key="1">
    <citation type="journal article" date="2013" name="PLoS Genet.">
        <title>Comparative genome structure, secondary metabolite, and effector coding capacity across Cochliobolus pathogens.</title>
        <authorList>
            <person name="Condon B.J."/>
            <person name="Leng Y."/>
            <person name="Wu D."/>
            <person name="Bushley K.E."/>
            <person name="Ohm R.A."/>
            <person name="Otillar R."/>
            <person name="Martin J."/>
            <person name="Schackwitz W."/>
            <person name="Grimwood J."/>
            <person name="MohdZainudin N."/>
            <person name="Xue C."/>
            <person name="Wang R."/>
            <person name="Manning V.A."/>
            <person name="Dhillon B."/>
            <person name="Tu Z.J."/>
            <person name="Steffenson B.J."/>
            <person name="Salamov A."/>
            <person name="Sun H."/>
            <person name="Lowry S."/>
            <person name="LaButti K."/>
            <person name="Han J."/>
            <person name="Copeland A."/>
            <person name="Lindquist E."/>
            <person name="Barry K."/>
            <person name="Schmutz J."/>
            <person name="Baker S.E."/>
            <person name="Ciuffetti L.M."/>
            <person name="Grigoriev I.V."/>
            <person name="Zhong S."/>
            <person name="Turgeon B.G."/>
        </authorList>
    </citation>
    <scope>NUCLEOTIDE SEQUENCE [LARGE SCALE GENOMIC DNA]</scope>
    <source>
        <strain evidence="3 4">ATCC 44560</strain>
    </source>
</reference>
<proteinExistence type="predicted"/>
<dbReference type="KEGG" id="bor:COCMIDRAFT_23203"/>
<dbReference type="EMBL" id="KI963935">
    <property type="protein sequence ID" value="EUC49015.1"/>
    <property type="molecule type" value="Genomic_DNA"/>
</dbReference>
<feature type="domain" description="DUF2423" evidence="2">
    <location>
        <begin position="1"/>
        <end position="44"/>
    </location>
</feature>
<protein>
    <recommendedName>
        <fullName evidence="2">DUF2423 domain-containing protein</fullName>
    </recommendedName>
</protein>
<feature type="compositionally biased region" description="Basic residues" evidence="1">
    <location>
        <begin position="168"/>
        <end position="177"/>
    </location>
</feature>
<dbReference type="RefSeq" id="XP_007684393.1">
    <property type="nucleotide sequence ID" value="XM_007686203.1"/>
</dbReference>
<sequence length="209" mass="22679">MAKGLRASSKKANRTKLRARVFGPVEQARMERLHAKLLETVQQPKPESNQMDTAEDTNTAAETTTAAANEDDLPKGSSFLTAPIPRSLSDPSPKPLDAAQDDCDLRNLCFHLGLCSDVVGFTTDGHLEFAFDPLPPHWSDMDVDGAPAATTSTSTKSSFNKSKDKSQTRKQLRRKPSNKVSFPTSRGKGALKPFKGQTAGPGRIGKRRS</sequence>
<evidence type="ECO:0000313" key="3">
    <source>
        <dbReference type="EMBL" id="EUC49015.1"/>
    </source>
</evidence>
<dbReference type="PANTHER" id="PTHR28219">
    <property type="entry name" value="UPF0642 PROTEIN YBL028C"/>
    <property type="match status" value="1"/>
</dbReference>
<feature type="compositionally biased region" description="Low complexity" evidence="1">
    <location>
        <begin position="56"/>
        <end position="68"/>
    </location>
</feature>
<feature type="compositionally biased region" description="Low complexity" evidence="1">
    <location>
        <begin position="150"/>
        <end position="160"/>
    </location>
</feature>
<dbReference type="InterPro" id="IPR019434">
    <property type="entry name" value="DUF2423"/>
</dbReference>
<dbReference type="AlphaFoldDB" id="W6ZG58"/>
<name>W6ZG58_COCMI</name>
<feature type="region of interest" description="Disordered" evidence="1">
    <location>
        <begin position="142"/>
        <end position="209"/>
    </location>
</feature>
<feature type="region of interest" description="Disordered" evidence="1">
    <location>
        <begin position="1"/>
        <end position="20"/>
    </location>
</feature>
<accession>W6ZG58</accession>
<dbReference type="OrthoDB" id="4087970at2759"/>
<feature type="compositionally biased region" description="Basic residues" evidence="1">
    <location>
        <begin position="8"/>
        <end position="19"/>
    </location>
</feature>
<dbReference type="Proteomes" id="UP000054032">
    <property type="component" value="Unassembled WGS sequence"/>
</dbReference>
<evidence type="ECO:0000259" key="2">
    <source>
        <dbReference type="Pfam" id="PF10338"/>
    </source>
</evidence>
<dbReference type="eggNOG" id="ENOG502SXGY">
    <property type="taxonomic scope" value="Eukaryota"/>
</dbReference>
<dbReference type="Pfam" id="PF10338">
    <property type="entry name" value="YBL028C_N"/>
    <property type="match status" value="1"/>
</dbReference>
<gene>
    <name evidence="3" type="ORF">COCMIDRAFT_23203</name>
</gene>
<evidence type="ECO:0000256" key="1">
    <source>
        <dbReference type="SAM" id="MobiDB-lite"/>
    </source>
</evidence>
<dbReference type="GeneID" id="19120391"/>
<feature type="compositionally biased region" description="Polar residues" evidence="1">
    <location>
        <begin position="40"/>
        <end position="51"/>
    </location>
</feature>
<evidence type="ECO:0000313" key="4">
    <source>
        <dbReference type="Proteomes" id="UP000054032"/>
    </source>
</evidence>
<dbReference type="HOGENOM" id="CLU_1320793_0_0_1"/>
<dbReference type="GO" id="GO:0030687">
    <property type="term" value="C:preribosome, large subunit precursor"/>
    <property type="evidence" value="ECO:0007669"/>
    <property type="project" value="TreeGrafter"/>
</dbReference>
<keyword evidence="4" id="KW-1185">Reference proteome</keyword>
<dbReference type="PANTHER" id="PTHR28219:SF1">
    <property type="entry name" value="UPF0642 PROTEIN YBL028C"/>
    <property type="match status" value="1"/>
</dbReference>
<feature type="region of interest" description="Disordered" evidence="1">
    <location>
        <begin position="36"/>
        <end position="96"/>
    </location>
</feature>